<evidence type="ECO:0000256" key="1">
    <source>
        <dbReference type="ARBA" id="ARBA00022485"/>
    </source>
</evidence>
<dbReference type="CDD" id="cd02440">
    <property type="entry name" value="AdoMet_MTases"/>
    <property type="match status" value="1"/>
</dbReference>
<feature type="binding site" evidence="11">
    <location>
        <position position="90"/>
    </location>
    <ligand>
        <name>[4Fe-4S] cluster</name>
        <dbReference type="ChEBI" id="CHEBI:49883"/>
    </ligand>
</feature>
<dbReference type="GO" id="GO:0005506">
    <property type="term" value="F:iron ion binding"/>
    <property type="evidence" value="ECO:0007669"/>
    <property type="project" value="UniProtKB-UniRule"/>
</dbReference>
<feature type="binding site" evidence="11">
    <location>
        <position position="306"/>
    </location>
    <ligand>
        <name>S-adenosyl-L-methionine</name>
        <dbReference type="ChEBI" id="CHEBI:59789"/>
    </ligand>
</feature>
<dbReference type="PROSITE" id="PS01230">
    <property type="entry name" value="TRMA_1"/>
    <property type="match status" value="1"/>
</dbReference>
<dbReference type="Gene3D" id="2.40.50.140">
    <property type="entry name" value="Nucleic acid-binding proteins"/>
    <property type="match status" value="1"/>
</dbReference>
<dbReference type="PANTHER" id="PTHR11061">
    <property type="entry name" value="RNA M5U METHYLTRANSFERASE"/>
    <property type="match status" value="1"/>
</dbReference>
<comment type="function">
    <text evidence="10 11">Catalyzes the formation of 5-methyl-uridine at position 1939 (m5U1939) in 23S rRNA.</text>
</comment>
<dbReference type="NCBIfam" id="NF009639">
    <property type="entry name" value="PRK13168.1"/>
    <property type="match status" value="1"/>
</dbReference>
<dbReference type="Gene3D" id="3.40.50.150">
    <property type="entry name" value="Vaccinia Virus protein VP39"/>
    <property type="match status" value="1"/>
</dbReference>
<reference evidence="16" key="1">
    <citation type="submission" date="2018-02" db="EMBL/GenBank/DDBJ databases">
        <title>Glaesserella australis sp. nov., isolated from the lungs of pigs.</title>
        <authorList>
            <person name="Turni C."/>
            <person name="Christensen H."/>
        </authorList>
    </citation>
    <scope>NUCLEOTIDE SEQUENCE [LARGE SCALE GENOMIC DNA]</scope>
    <source>
        <strain evidence="16">HS4635</strain>
    </source>
</reference>
<evidence type="ECO:0000256" key="4">
    <source>
        <dbReference type="ARBA" id="ARBA00022679"/>
    </source>
</evidence>
<dbReference type="InterPro" id="IPR002792">
    <property type="entry name" value="TRAM_dom"/>
</dbReference>
<evidence type="ECO:0000256" key="2">
    <source>
        <dbReference type="ARBA" id="ARBA00022552"/>
    </source>
</evidence>
<keyword evidence="1 11" id="KW-0004">4Fe-4S</keyword>
<feature type="active site" evidence="13">
    <location>
        <position position="396"/>
    </location>
</feature>
<feature type="binding site" evidence="11 12">
    <location>
        <position position="301"/>
    </location>
    <ligand>
        <name>S-adenosyl-L-methionine</name>
        <dbReference type="ChEBI" id="CHEBI:59789"/>
    </ligand>
</feature>
<accession>A0A328BUT4</accession>
<feature type="binding site" evidence="11 12">
    <location>
        <position position="370"/>
    </location>
    <ligand>
        <name>S-adenosyl-L-methionine</name>
        <dbReference type="ChEBI" id="CHEBI:59789"/>
    </ligand>
</feature>
<dbReference type="OrthoDB" id="9804590at2"/>
<evidence type="ECO:0000256" key="6">
    <source>
        <dbReference type="ARBA" id="ARBA00022723"/>
    </source>
</evidence>
<dbReference type="GO" id="GO:0051539">
    <property type="term" value="F:4 iron, 4 sulfur cluster binding"/>
    <property type="evidence" value="ECO:0007669"/>
    <property type="project" value="UniProtKB-KW"/>
</dbReference>
<keyword evidence="6 11" id="KW-0479">Metal-binding</keyword>
<dbReference type="InterPro" id="IPR030391">
    <property type="entry name" value="MeTrfase_TrmA_CS"/>
</dbReference>
<dbReference type="Pfam" id="PF01938">
    <property type="entry name" value="TRAM"/>
    <property type="match status" value="1"/>
</dbReference>
<dbReference type="GO" id="GO:0003723">
    <property type="term" value="F:RNA binding"/>
    <property type="evidence" value="ECO:0007669"/>
    <property type="project" value="InterPro"/>
</dbReference>
<dbReference type="Proteomes" id="UP000248689">
    <property type="component" value="Unassembled WGS sequence"/>
</dbReference>
<feature type="domain" description="TRAM" evidence="14">
    <location>
        <begin position="12"/>
        <end position="71"/>
    </location>
</feature>
<dbReference type="GO" id="GO:0070041">
    <property type="term" value="F:rRNA (uridine-C5-)-methyltransferase activity"/>
    <property type="evidence" value="ECO:0007669"/>
    <property type="project" value="UniProtKB-UniRule"/>
</dbReference>
<evidence type="ECO:0000313" key="15">
    <source>
        <dbReference type="EMBL" id="RAL18068.1"/>
    </source>
</evidence>
<feature type="binding site" evidence="11">
    <location>
        <position position="84"/>
    </location>
    <ligand>
        <name>[4Fe-4S] cluster</name>
        <dbReference type="ChEBI" id="CHEBI:49883"/>
    </ligand>
</feature>
<keyword evidence="8 11" id="KW-0411">Iron-sulfur</keyword>
<dbReference type="FunFam" id="2.40.50.140:FF:000097">
    <property type="entry name" value="23S rRNA (uracil(1939)-C(5))-methyltransferase RlmD"/>
    <property type="match status" value="1"/>
</dbReference>
<dbReference type="PANTHER" id="PTHR11061:SF49">
    <property type="entry name" value="23S RRNA (URACIL(1939)-C(5))-METHYLTRANSFERASE RLMD"/>
    <property type="match status" value="1"/>
</dbReference>
<dbReference type="EMBL" id="PTPX01000018">
    <property type="protein sequence ID" value="RAL18068.1"/>
    <property type="molecule type" value="Genomic_DNA"/>
</dbReference>
<dbReference type="AlphaFoldDB" id="A0A328BUT4"/>
<dbReference type="InterPro" id="IPR030390">
    <property type="entry name" value="MeTrfase_TrmA_AS"/>
</dbReference>
<keyword evidence="7 11" id="KW-0408">Iron</keyword>
<evidence type="ECO:0000256" key="3">
    <source>
        <dbReference type="ARBA" id="ARBA00022603"/>
    </source>
</evidence>
<comment type="similarity">
    <text evidence="11">Belongs to the class I-like SAM-binding methyltransferase superfamily. RNA M5U methyltransferase family. RlmD subfamily.</text>
</comment>
<keyword evidence="16" id="KW-1185">Reference proteome</keyword>
<evidence type="ECO:0000256" key="12">
    <source>
        <dbReference type="PROSITE-ProRule" id="PRU01024"/>
    </source>
</evidence>
<feature type="binding site" evidence="11">
    <location>
        <position position="93"/>
    </location>
    <ligand>
        <name>[4Fe-4S] cluster</name>
        <dbReference type="ChEBI" id="CHEBI:49883"/>
    </ligand>
</feature>
<evidence type="ECO:0000256" key="9">
    <source>
        <dbReference type="ARBA" id="ARBA00052756"/>
    </source>
</evidence>
<dbReference type="Pfam" id="PF05958">
    <property type="entry name" value="tRNA_U5-meth_tr"/>
    <property type="match status" value="1"/>
</dbReference>
<feature type="active site" description="Nucleophile" evidence="11 12">
    <location>
        <position position="396"/>
    </location>
</feature>
<protein>
    <recommendedName>
        <fullName evidence="11">23S rRNA (uracil(1939)-C(5))-methyltransferase RlmD</fullName>
        <ecNumber evidence="11">2.1.1.190</ecNumber>
    </recommendedName>
    <alternativeName>
        <fullName evidence="11">23S rRNA(m5U1939)-methyltransferase</fullName>
    </alternativeName>
</protein>
<keyword evidence="2 11" id="KW-0698">rRNA processing</keyword>
<dbReference type="HAMAP" id="MF_01010">
    <property type="entry name" value="23SrRNA_methyltr_RlmD"/>
    <property type="match status" value="1"/>
</dbReference>
<dbReference type="RefSeq" id="WP_111750583.1">
    <property type="nucleotide sequence ID" value="NZ_PTPX01000018.1"/>
</dbReference>
<dbReference type="PROSITE" id="PS01231">
    <property type="entry name" value="TRMA_2"/>
    <property type="match status" value="1"/>
</dbReference>
<dbReference type="SUPFAM" id="SSF50249">
    <property type="entry name" value="Nucleic acid-binding proteins"/>
    <property type="match status" value="1"/>
</dbReference>
<sequence>MAIFYSDKIAKKSIKPTALQRFHIQSLDYQGLGVAKVDGKTWFVENALPDETVEAKVIEEKRQYGRAQAVRFLQKSANRQEPFCTLYSRCGGCQMQHIPLDLQRSTKQQTLFQRLQKLQAEPISLQPMLVGQGTTYRRRAKLSIAIQKNELVIGFRQANSQEIIPLTQCDVLEAPLAQLLPKLQQLFAQWKNKKQLGHLELVRADNGIALLLRHIGELHSQDRAKLTAFAEQEDLLLFVMTEKEQIEQWRGETPFYQINGLTLTFSIRDFIQVNPEMNQLMVNKAIEWLELKGDDRVLDLFCGMGNFTLPIAPLVEEVVGIEGVEPMVQQAKENAKHNRINNAHFYQTDLDQPFVDQTWAKTQFNKVLLDPARNGALFALDHLCALKPERIVYVSCNPATLVRDAEKLIEQGYRLKQSAMIDMFPHTAHLESISLFIKS</sequence>
<dbReference type="Gene3D" id="2.40.50.1070">
    <property type="match status" value="1"/>
</dbReference>
<name>A0A328BUT4_9PAST</name>
<evidence type="ECO:0000256" key="7">
    <source>
        <dbReference type="ARBA" id="ARBA00023004"/>
    </source>
</evidence>
<keyword evidence="3 11" id="KW-0489">Methyltransferase</keyword>
<evidence type="ECO:0000259" key="14">
    <source>
        <dbReference type="PROSITE" id="PS50926"/>
    </source>
</evidence>
<feature type="binding site" evidence="11">
    <location>
        <position position="349"/>
    </location>
    <ligand>
        <name>S-adenosyl-L-methionine</name>
        <dbReference type="ChEBI" id="CHEBI:59789"/>
    </ligand>
</feature>
<dbReference type="InterPro" id="IPR001566">
    <property type="entry name" value="23S_rRNA_MeTrfase_RlmD"/>
</dbReference>
<comment type="caution">
    <text evidence="15">The sequence shown here is derived from an EMBL/GenBank/DDBJ whole genome shotgun (WGS) entry which is preliminary data.</text>
</comment>
<evidence type="ECO:0000256" key="13">
    <source>
        <dbReference type="PROSITE-ProRule" id="PRU10015"/>
    </source>
</evidence>
<comment type="catalytic activity">
    <reaction evidence="9 11">
        <text>uridine(1939) in 23S rRNA + S-adenosyl-L-methionine = 5-methyluridine(1939) in 23S rRNA + S-adenosyl-L-homocysteine + H(+)</text>
        <dbReference type="Rhea" id="RHEA:42908"/>
        <dbReference type="Rhea" id="RHEA-COMP:10278"/>
        <dbReference type="Rhea" id="RHEA-COMP:10279"/>
        <dbReference type="ChEBI" id="CHEBI:15378"/>
        <dbReference type="ChEBI" id="CHEBI:57856"/>
        <dbReference type="ChEBI" id="CHEBI:59789"/>
        <dbReference type="ChEBI" id="CHEBI:65315"/>
        <dbReference type="ChEBI" id="CHEBI:74447"/>
        <dbReference type="EC" id="2.1.1.190"/>
    </reaction>
</comment>
<dbReference type="SUPFAM" id="SSF53335">
    <property type="entry name" value="S-adenosyl-L-methionine-dependent methyltransferases"/>
    <property type="match status" value="1"/>
</dbReference>
<evidence type="ECO:0000256" key="10">
    <source>
        <dbReference type="ARBA" id="ARBA00059995"/>
    </source>
</evidence>
<proteinExistence type="inferred from homology"/>
<feature type="binding site" evidence="11 12">
    <location>
        <position position="272"/>
    </location>
    <ligand>
        <name>S-adenosyl-L-methionine</name>
        <dbReference type="ChEBI" id="CHEBI:59789"/>
    </ligand>
</feature>
<evidence type="ECO:0000256" key="5">
    <source>
        <dbReference type="ARBA" id="ARBA00022691"/>
    </source>
</evidence>
<gene>
    <name evidence="11" type="primary">rlmD</name>
    <name evidence="15" type="ORF">C5N92_09285</name>
</gene>
<dbReference type="GO" id="GO:0070475">
    <property type="term" value="P:rRNA base methylation"/>
    <property type="evidence" value="ECO:0007669"/>
    <property type="project" value="TreeGrafter"/>
</dbReference>
<dbReference type="InterPro" id="IPR029063">
    <property type="entry name" value="SAM-dependent_MTases_sf"/>
</dbReference>
<dbReference type="EC" id="2.1.1.190" evidence="11"/>
<keyword evidence="5 11" id="KW-0949">S-adenosyl-L-methionine</keyword>
<feature type="binding site" evidence="11 12">
    <location>
        <position position="322"/>
    </location>
    <ligand>
        <name>S-adenosyl-L-methionine</name>
        <dbReference type="ChEBI" id="CHEBI:59789"/>
    </ligand>
</feature>
<evidence type="ECO:0000256" key="8">
    <source>
        <dbReference type="ARBA" id="ARBA00023014"/>
    </source>
</evidence>
<dbReference type="FunFam" id="3.40.50.150:FF:000009">
    <property type="entry name" value="23S rRNA (Uracil(1939)-C(5))-methyltransferase RlmD"/>
    <property type="match status" value="1"/>
</dbReference>
<organism evidence="15 16">
    <name type="scientific">Glaesserella australis</name>
    <dbReference type="NCBI Taxonomy" id="2094024"/>
    <lineage>
        <taxon>Bacteria</taxon>
        <taxon>Pseudomonadati</taxon>
        <taxon>Pseudomonadota</taxon>
        <taxon>Gammaproteobacteria</taxon>
        <taxon>Pasteurellales</taxon>
        <taxon>Pasteurellaceae</taxon>
        <taxon>Glaesserella</taxon>
    </lineage>
</organism>
<evidence type="ECO:0000256" key="11">
    <source>
        <dbReference type="HAMAP-Rule" id="MF_01010"/>
    </source>
</evidence>
<dbReference type="InterPro" id="IPR012340">
    <property type="entry name" value="NA-bd_OB-fold"/>
</dbReference>
<dbReference type="PROSITE" id="PS51687">
    <property type="entry name" value="SAM_MT_RNA_M5U"/>
    <property type="match status" value="1"/>
</dbReference>
<dbReference type="PROSITE" id="PS50926">
    <property type="entry name" value="TRAM"/>
    <property type="match status" value="1"/>
</dbReference>
<dbReference type="InterPro" id="IPR010280">
    <property type="entry name" value="U5_MeTrfase_fam"/>
</dbReference>
<evidence type="ECO:0000313" key="16">
    <source>
        <dbReference type="Proteomes" id="UP000248689"/>
    </source>
</evidence>
<feature type="binding site" evidence="11">
    <location>
        <position position="169"/>
    </location>
    <ligand>
        <name>[4Fe-4S] cluster</name>
        <dbReference type="ChEBI" id="CHEBI:49883"/>
    </ligand>
</feature>
<keyword evidence="4 11" id="KW-0808">Transferase</keyword>
<dbReference type="NCBIfam" id="TIGR00479">
    <property type="entry name" value="rumA"/>
    <property type="match status" value="1"/>
</dbReference>